<dbReference type="OrthoDB" id="206213at2759"/>
<evidence type="ECO:0000256" key="1">
    <source>
        <dbReference type="ARBA" id="ARBA00001936"/>
    </source>
</evidence>
<evidence type="ECO:0000259" key="7">
    <source>
        <dbReference type="PROSITE" id="PS51462"/>
    </source>
</evidence>
<sequence>MLRASQLLSNIRSFKHSNLLPLSSVWPDSRRSAVLILLFIGHNGELRVLLTRRSKGLRSFSGHVSLPGGKADNNQETFEEVARREAEEEIGLPRDAEILHEKFGMKIDHISTQMPCYLSRTFLSVKPLVCFLHNETADGEAPLDASRFFGKLNPGETSSIFSVPLSDMVCHLQPDCKGYEPEYVSRREHMSRWGGLKWPMRHYYYPVSNHNDVGWLNEIEDTSSADELQESTACRDLWGLTAKILYDLARIANDMLSKTDMEWDIGHEELIYGLHEYGNQLQGEKRSEWEIGMISGENKLKYADVIPGYYMKRLRQVASKY</sequence>
<dbReference type="KEGG" id="tgb:HG536_0C00910"/>
<keyword evidence="4" id="KW-0378">Hydrolase</keyword>
<dbReference type="Pfam" id="PF00293">
    <property type="entry name" value="NUDIX"/>
    <property type="match status" value="1"/>
</dbReference>
<dbReference type="InterPro" id="IPR000086">
    <property type="entry name" value="NUDIX_hydrolase_dom"/>
</dbReference>
<evidence type="ECO:0000256" key="6">
    <source>
        <dbReference type="ARBA" id="ARBA00023211"/>
    </source>
</evidence>
<dbReference type="InterPro" id="IPR045121">
    <property type="entry name" value="CoAse"/>
</dbReference>
<dbReference type="CDD" id="cd03426">
    <property type="entry name" value="NUDIX_CoAse_Nudt7"/>
    <property type="match status" value="1"/>
</dbReference>
<dbReference type="EMBL" id="CP059248">
    <property type="protein sequence ID" value="QLL31924.1"/>
    <property type="molecule type" value="Genomic_DNA"/>
</dbReference>
<evidence type="ECO:0000313" key="9">
    <source>
        <dbReference type="Proteomes" id="UP000515788"/>
    </source>
</evidence>
<dbReference type="InterPro" id="IPR015797">
    <property type="entry name" value="NUDIX_hydrolase-like_dom_sf"/>
</dbReference>
<dbReference type="PANTHER" id="PTHR12992:SF24">
    <property type="entry name" value="PEROXISOMAL COENZYME A DIPHOSPHATASE NUDT7"/>
    <property type="match status" value="1"/>
</dbReference>
<evidence type="ECO:0000256" key="4">
    <source>
        <dbReference type="ARBA" id="ARBA00022801"/>
    </source>
</evidence>
<accession>A0A7G3ZEI8</accession>
<dbReference type="Gene3D" id="3.90.79.10">
    <property type="entry name" value="Nucleoside Triphosphate Pyrophosphohydrolase"/>
    <property type="match status" value="1"/>
</dbReference>
<gene>
    <name evidence="8" type="ORF">HG536_0C00910</name>
</gene>
<comment type="cofactor">
    <cofactor evidence="2">
        <name>Mg(2+)</name>
        <dbReference type="ChEBI" id="CHEBI:18420"/>
    </cofactor>
</comment>
<dbReference type="GeneID" id="59325061"/>
<dbReference type="PROSITE" id="PS51462">
    <property type="entry name" value="NUDIX"/>
    <property type="match status" value="1"/>
</dbReference>
<dbReference type="GO" id="GO:0046872">
    <property type="term" value="F:metal ion binding"/>
    <property type="evidence" value="ECO:0007669"/>
    <property type="project" value="UniProtKB-KW"/>
</dbReference>
<keyword evidence="6" id="KW-0464">Manganese</keyword>
<keyword evidence="9" id="KW-1185">Reference proteome</keyword>
<reference evidence="8 9" key="1">
    <citation type="submission" date="2020-06" db="EMBL/GenBank/DDBJ databases">
        <title>The yeast mating-type switching endonuclease HO is a domesticated member of an unorthodox homing genetic element family.</title>
        <authorList>
            <person name="Coughlan A.Y."/>
            <person name="Lombardi L."/>
            <person name="Braun-Galleani S."/>
            <person name="Martos A.R."/>
            <person name="Galeote V."/>
            <person name="Bigey F."/>
            <person name="Dequin S."/>
            <person name="Byrne K.P."/>
            <person name="Wolfe K.H."/>
        </authorList>
    </citation>
    <scope>NUCLEOTIDE SEQUENCE [LARGE SCALE GENOMIC DNA]</scope>
    <source>
        <strain evidence="8 9">CBS764</strain>
    </source>
</reference>
<keyword evidence="5" id="KW-0460">Magnesium</keyword>
<protein>
    <recommendedName>
        <fullName evidence="7">Nudix hydrolase domain-containing protein</fullName>
    </recommendedName>
</protein>
<comment type="cofactor">
    <cofactor evidence="1">
        <name>Mn(2+)</name>
        <dbReference type="ChEBI" id="CHEBI:29035"/>
    </cofactor>
</comment>
<evidence type="ECO:0000313" key="8">
    <source>
        <dbReference type="EMBL" id="QLL31924.1"/>
    </source>
</evidence>
<dbReference type="PANTHER" id="PTHR12992">
    <property type="entry name" value="NUDIX HYDROLASE"/>
    <property type="match status" value="1"/>
</dbReference>
<dbReference type="Proteomes" id="UP000515788">
    <property type="component" value="Chromosome 3"/>
</dbReference>
<proteinExistence type="predicted"/>
<evidence type="ECO:0000256" key="5">
    <source>
        <dbReference type="ARBA" id="ARBA00022842"/>
    </source>
</evidence>
<evidence type="ECO:0000256" key="2">
    <source>
        <dbReference type="ARBA" id="ARBA00001946"/>
    </source>
</evidence>
<feature type="domain" description="Nudix hydrolase" evidence="7">
    <location>
        <begin position="29"/>
        <end position="189"/>
    </location>
</feature>
<evidence type="ECO:0000256" key="3">
    <source>
        <dbReference type="ARBA" id="ARBA00022723"/>
    </source>
</evidence>
<dbReference type="GO" id="GO:0010945">
    <property type="term" value="F:coenzyme A diphosphatase activity"/>
    <property type="evidence" value="ECO:0007669"/>
    <property type="project" value="InterPro"/>
</dbReference>
<keyword evidence="3" id="KW-0479">Metal-binding</keyword>
<organism evidence="8 9">
    <name type="scientific">Torulaspora globosa</name>
    <dbReference type="NCBI Taxonomy" id="48254"/>
    <lineage>
        <taxon>Eukaryota</taxon>
        <taxon>Fungi</taxon>
        <taxon>Dikarya</taxon>
        <taxon>Ascomycota</taxon>
        <taxon>Saccharomycotina</taxon>
        <taxon>Saccharomycetes</taxon>
        <taxon>Saccharomycetales</taxon>
        <taxon>Saccharomycetaceae</taxon>
        <taxon>Torulaspora</taxon>
    </lineage>
</organism>
<dbReference type="GO" id="GO:0015938">
    <property type="term" value="P:coenzyme A catabolic process"/>
    <property type="evidence" value="ECO:0007669"/>
    <property type="project" value="TreeGrafter"/>
</dbReference>
<dbReference type="AlphaFoldDB" id="A0A7G3ZEI8"/>
<dbReference type="RefSeq" id="XP_037138599.1">
    <property type="nucleotide sequence ID" value="XM_037282704.1"/>
</dbReference>
<name>A0A7G3ZEI8_9SACH</name>
<dbReference type="SUPFAM" id="SSF55811">
    <property type="entry name" value="Nudix"/>
    <property type="match status" value="1"/>
</dbReference>